<protein>
    <submittedName>
        <fullName evidence="2">Uncharacterized protein</fullName>
    </submittedName>
</protein>
<comment type="caution">
    <text evidence="2">The sequence shown here is derived from an EMBL/GenBank/DDBJ whole genome shotgun (WGS) entry which is preliminary data.</text>
</comment>
<feature type="region of interest" description="Disordered" evidence="1">
    <location>
        <begin position="87"/>
        <end position="133"/>
    </location>
</feature>
<keyword evidence="3" id="KW-1185">Reference proteome</keyword>
<evidence type="ECO:0000256" key="1">
    <source>
        <dbReference type="SAM" id="MobiDB-lite"/>
    </source>
</evidence>
<gene>
    <name evidence="2" type="ORF">GCM10010347_63700</name>
</gene>
<organism evidence="2 3">
    <name type="scientific">Streptomyces cirratus</name>
    <dbReference type="NCBI Taxonomy" id="68187"/>
    <lineage>
        <taxon>Bacteria</taxon>
        <taxon>Bacillati</taxon>
        <taxon>Actinomycetota</taxon>
        <taxon>Actinomycetes</taxon>
        <taxon>Kitasatosporales</taxon>
        <taxon>Streptomycetaceae</taxon>
        <taxon>Streptomyces</taxon>
    </lineage>
</organism>
<evidence type="ECO:0000313" key="2">
    <source>
        <dbReference type="EMBL" id="GHB84031.1"/>
    </source>
</evidence>
<dbReference type="Proteomes" id="UP000642673">
    <property type="component" value="Unassembled WGS sequence"/>
</dbReference>
<dbReference type="RefSeq" id="WP_381353778.1">
    <property type="nucleotide sequence ID" value="NZ_JBHSYU010000001.1"/>
</dbReference>
<evidence type="ECO:0000313" key="3">
    <source>
        <dbReference type="Proteomes" id="UP000642673"/>
    </source>
</evidence>
<name>A0ABQ3F250_9ACTN</name>
<sequence length="133" mass="13909">MAAPQPEAAAKAADRAATVAADIASARVAARLSGKRVEALSERTESSTTWANKDGSLTSEFAAGPIRFKDATGEWRDVDVNLTSASDGSVISKAHPQGLRLSGRSDRSPSTNCRTRRRGSTRANGLRSGPSDP</sequence>
<proteinExistence type="predicted"/>
<accession>A0ABQ3F250</accession>
<dbReference type="EMBL" id="BMVP01000024">
    <property type="protein sequence ID" value="GHB84031.1"/>
    <property type="molecule type" value="Genomic_DNA"/>
</dbReference>
<reference evidence="3" key="1">
    <citation type="journal article" date="2019" name="Int. J. Syst. Evol. Microbiol.">
        <title>The Global Catalogue of Microorganisms (GCM) 10K type strain sequencing project: providing services to taxonomists for standard genome sequencing and annotation.</title>
        <authorList>
            <consortium name="The Broad Institute Genomics Platform"/>
            <consortium name="The Broad Institute Genome Sequencing Center for Infectious Disease"/>
            <person name="Wu L."/>
            <person name="Ma J."/>
        </authorList>
    </citation>
    <scope>NUCLEOTIDE SEQUENCE [LARGE SCALE GENOMIC DNA]</scope>
    <source>
        <strain evidence="3">JCM 4738</strain>
    </source>
</reference>